<sequence length="421" mass="44772">MIHQLILGLAASALLLTACTEDSSTASSNTRVTANSASNAVNPFPAYQSALYTGTRNWLCHPDLFGSANVCQGNFDSTAVAADASATPLIYQAATNPEVDCFYVYPTTSLDLTGNSDLLPGPQEKQTTALQFGRYGEVCRQFAPVYRQRTLTALGITTFTGALGGIDIAPNASEVAYTDVLDAFKEYIANQSKGRGFILVGHSQGSGIIRRLIAEEIETRPELLNRLIAAHIPGTNVLVPNNADVGASFQKVSACRNANQTGCVVAYVTYRAGDPQLENPRFGLSTEEGTQALCTNPAALAGGKSLLLPVIPRQQPPVFRLLLIPRGPGGPYANPISNLTIPTAYYSIPGQVQGECKIGPNGVSYLEATILAKPDDPRADDYPGEFIGGTNWGLHLIDVSIAQGDLVRLAGQQTRSWLGRQ</sequence>
<evidence type="ECO:0000313" key="2">
    <source>
        <dbReference type="EMBL" id="BET26839.1"/>
    </source>
</evidence>
<dbReference type="InterPro" id="IPR029058">
    <property type="entry name" value="AB_hydrolase_fold"/>
</dbReference>
<evidence type="ECO:0000313" key="3">
    <source>
        <dbReference type="Proteomes" id="UP001329151"/>
    </source>
</evidence>
<evidence type="ECO:0000256" key="1">
    <source>
        <dbReference type="SAM" id="SignalP"/>
    </source>
</evidence>
<proteinExistence type="predicted"/>
<feature type="chain" id="PRO_5047196862" evidence="1">
    <location>
        <begin position="21"/>
        <end position="421"/>
    </location>
</feature>
<keyword evidence="3" id="KW-1185">Reference proteome</keyword>
<dbReference type="Pfam" id="PF11288">
    <property type="entry name" value="DUF3089"/>
    <property type="match status" value="1"/>
</dbReference>
<dbReference type="InterPro" id="IPR021440">
    <property type="entry name" value="DUF3089"/>
</dbReference>
<dbReference type="SUPFAM" id="SSF53474">
    <property type="entry name" value="alpha/beta-Hydrolases"/>
    <property type="match status" value="1"/>
</dbReference>
<accession>A0AA86J005</accession>
<gene>
    <name evidence="2" type="ORF">RGQ30_23400</name>
</gene>
<reference evidence="2 3" key="1">
    <citation type="submission" date="2023-10" db="EMBL/GenBank/DDBJ databases">
        <title>Complete Genome Sequence of Limnobacter thiooxidans CS-K2T, Isolated from freshwater lake sediments in Bavaria, Germany.</title>
        <authorList>
            <person name="Naruki M."/>
            <person name="Watanabe A."/>
            <person name="Warashina T."/>
            <person name="Morita T."/>
            <person name="Arakawa K."/>
        </authorList>
    </citation>
    <scope>NUCLEOTIDE SEQUENCE [LARGE SCALE GENOMIC DNA]</scope>
    <source>
        <strain evidence="2 3">CS-K2</strain>
    </source>
</reference>
<dbReference type="KEGG" id="lto:RGQ30_23400"/>
<dbReference type="Proteomes" id="UP001329151">
    <property type="component" value="Chromosome"/>
</dbReference>
<dbReference type="Gene3D" id="3.40.50.1820">
    <property type="entry name" value="alpha/beta hydrolase"/>
    <property type="match status" value="1"/>
</dbReference>
<dbReference type="AlphaFoldDB" id="A0AA86J005"/>
<feature type="signal peptide" evidence="1">
    <location>
        <begin position="1"/>
        <end position="20"/>
    </location>
</feature>
<dbReference type="RefSeq" id="WP_338284445.1">
    <property type="nucleotide sequence ID" value="NZ_AP028947.1"/>
</dbReference>
<organism evidence="2 3">
    <name type="scientific">Limnobacter thiooxidans</name>
    <dbReference type="NCBI Taxonomy" id="131080"/>
    <lineage>
        <taxon>Bacteria</taxon>
        <taxon>Pseudomonadati</taxon>
        <taxon>Pseudomonadota</taxon>
        <taxon>Betaproteobacteria</taxon>
        <taxon>Burkholderiales</taxon>
        <taxon>Burkholderiaceae</taxon>
        <taxon>Limnobacter</taxon>
    </lineage>
</organism>
<name>A0AA86J005_9BURK</name>
<dbReference type="EMBL" id="AP028947">
    <property type="protein sequence ID" value="BET26839.1"/>
    <property type="molecule type" value="Genomic_DNA"/>
</dbReference>
<keyword evidence="1" id="KW-0732">Signal</keyword>
<protein>
    <submittedName>
        <fullName evidence="2">DUF3089 domain-containing protein</fullName>
    </submittedName>
</protein>